<gene>
    <name evidence="2" type="ORF">GCM10018793_54080</name>
</gene>
<reference evidence="2" key="2">
    <citation type="submission" date="2020-09" db="EMBL/GenBank/DDBJ databases">
        <authorList>
            <person name="Sun Q."/>
            <person name="Ohkuma M."/>
        </authorList>
    </citation>
    <scope>NUCLEOTIDE SEQUENCE</scope>
    <source>
        <strain evidence="2">JCM 5069</strain>
    </source>
</reference>
<evidence type="ECO:0000313" key="2">
    <source>
        <dbReference type="EMBL" id="GHH85568.1"/>
    </source>
</evidence>
<dbReference type="RefSeq" id="WP_189936440.1">
    <property type="nucleotide sequence ID" value="NZ_BNCD01000019.1"/>
</dbReference>
<reference evidence="2" key="1">
    <citation type="journal article" date="2014" name="Int. J. Syst. Evol. Microbiol.">
        <title>Complete genome sequence of Corynebacterium casei LMG S-19264T (=DSM 44701T), isolated from a smear-ripened cheese.</title>
        <authorList>
            <consortium name="US DOE Joint Genome Institute (JGI-PGF)"/>
            <person name="Walter F."/>
            <person name="Albersmeier A."/>
            <person name="Kalinowski J."/>
            <person name="Ruckert C."/>
        </authorList>
    </citation>
    <scope>NUCLEOTIDE SEQUENCE</scope>
    <source>
        <strain evidence="2">JCM 5069</strain>
    </source>
</reference>
<feature type="compositionally biased region" description="Basic and acidic residues" evidence="1">
    <location>
        <begin position="41"/>
        <end position="55"/>
    </location>
</feature>
<protein>
    <submittedName>
        <fullName evidence="2">Uncharacterized protein</fullName>
    </submittedName>
</protein>
<proteinExistence type="predicted"/>
<organism evidence="2 3">
    <name type="scientific">Streptomyces sulfonofaciens</name>
    <dbReference type="NCBI Taxonomy" id="68272"/>
    <lineage>
        <taxon>Bacteria</taxon>
        <taxon>Bacillati</taxon>
        <taxon>Actinomycetota</taxon>
        <taxon>Actinomycetes</taxon>
        <taxon>Kitasatosporales</taxon>
        <taxon>Streptomycetaceae</taxon>
        <taxon>Streptomyces</taxon>
    </lineage>
</organism>
<dbReference type="EMBL" id="BNCD01000019">
    <property type="protein sequence ID" value="GHH85568.1"/>
    <property type="molecule type" value="Genomic_DNA"/>
</dbReference>
<evidence type="ECO:0000256" key="1">
    <source>
        <dbReference type="SAM" id="MobiDB-lite"/>
    </source>
</evidence>
<name>A0A919GIX3_9ACTN</name>
<feature type="region of interest" description="Disordered" evidence="1">
    <location>
        <begin position="41"/>
        <end position="71"/>
    </location>
</feature>
<dbReference type="AlphaFoldDB" id="A0A919GIX3"/>
<sequence length="71" mass="7715">MAHGERACDADCGRTEALDDLHEAGPDVWLCDGCRNDRQYDELIPQRRPPADDRPTPPLGDPGEAGRSDAA</sequence>
<evidence type="ECO:0000313" key="3">
    <source>
        <dbReference type="Proteomes" id="UP000603708"/>
    </source>
</evidence>
<comment type="caution">
    <text evidence="2">The sequence shown here is derived from an EMBL/GenBank/DDBJ whole genome shotgun (WGS) entry which is preliminary data.</text>
</comment>
<keyword evidence="3" id="KW-1185">Reference proteome</keyword>
<accession>A0A919GIX3</accession>
<dbReference type="Proteomes" id="UP000603708">
    <property type="component" value="Unassembled WGS sequence"/>
</dbReference>